<dbReference type="CDD" id="cd05017">
    <property type="entry name" value="SIS_PGI_PMI_1"/>
    <property type="match status" value="1"/>
</dbReference>
<evidence type="ECO:0000259" key="3">
    <source>
        <dbReference type="PROSITE" id="PS51464"/>
    </source>
</evidence>
<evidence type="ECO:0000256" key="1">
    <source>
        <dbReference type="ARBA" id="ARBA00010523"/>
    </source>
</evidence>
<dbReference type="NCBIfam" id="NF006426">
    <property type="entry name" value="PRK08674.1-6"/>
    <property type="match status" value="1"/>
</dbReference>
<dbReference type="InterPro" id="IPR001347">
    <property type="entry name" value="SIS_dom"/>
</dbReference>
<organism evidence="4 5">
    <name type="scientific">Neomoorella thermoacetica</name>
    <name type="common">Clostridium thermoaceticum</name>
    <dbReference type="NCBI Taxonomy" id="1525"/>
    <lineage>
        <taxon>Bacteria</taxon>
        <taxon>Bacillati</taxon>
        <taxon>Bacillota</taxon>
        <taxon>Clostridia</taxon>
        <taxon>Neomoorellales</taxon>
        <taxon>Neomoorellaceae</taxon>
        <taxon>Neomoorella</taxon>
    </lineage>
</organism>
<dbReference type="SUPFAM" id="SSF53697">
    <property type="entry name" value="SIS domain"/>
    <property type="match status" value="1"/>
</dbReference>
<evidence type="ECO:0000313" key="4">
    <source>
        <dbReference type="EMBL" id="OIQ61585.1"/>
    </source>
</evidence>
<evidence type="ECO:0000256" key="2">
    <source>
        <dbReference type="ARBA" id="ARBA00023235"/>
    </source>
</evidence>
<reference evidence="4 5" key="1">
    <citation type="submission" date="2016-08" db="EMBL/GenBank/DDBJ databases">
        <title>Genome-based comparison of Moorella thermoacetic strains.</title>
        <authorList>
            <person name="Poehlein A."/>
            <person name="Bengelsdorf F.R."/>
            <person name="Esser C."/>
            <person name="Duerre P."/>
            <person name="Daniel R."/>
        </authorList>
    </citation>
    <scope>NUCLEOTIDE SEQUENCE [LARGE SCALE GENOMIC DNA]</scope>
    <source>
        <strain evidence="4 5">DSM 21394</strain>
    </source>
</reference>
<dbReference type="Proteomes" id="UP000182811">
    <property type="component" value="Unassembled WGS sequence"/>
</dbReference>
<dbReference type="AlphaFoldDB" id="A0A1J5NQV6"/>
<dbReference type="InterPro" id="IPR019490">
    <property type="entry name" value="Glu6P/Mann6P_isomerase_C"/>
</dbReference>
<feature type="domain" description="SIS" evidence="3">
    <location>
        <begin position="45"/>
        <end position="178"/>
    </location>
</feature>
<gene>
    <name evidence="4" type="ORF">MOTE_01550</name>
</gene>
<accession>A0A1J5NQV6</accession>
<sequence>MYIDLDDLTALQQLDSAGALRDTVDYSRQFAEGWELAQKWPQNLPAGEIRNIIVLATGGGSAASVSLLQSYLFDELRVPMVLNQGYTIPAWVDAGTLAVVVSHSGNTEEILSAYTRAVDAGAQVAVITAGGQLQALAGEKGHPVLLVPGGMMPRIALGYIFLPLLGLLRRLGLVPDKTAEVKETIALLKDLAGRYGPEVPAKDNLAKTMAMEIDGYIPVIYGSLPLTDAIAWRWKNQMGENSKLIAMFNAIPSLHHDEVVGWDAPSAYLKHFYFTFLRDAEDSEKIRRRMATSQEILRRRAAGVREVSSNGHSRLARLFSLVYLGDFITLYLALARGVDPTPVEVIDLFKRKMAAGE</sequence>
<dbReference type="GO" id="GO:0005975">
    <property type="term" value="P:carbohydrate metabolic process"/>
    <property type="evidence" value="ECO:0007669"/>
    <property type="project" value="InterPro"/>
</dbReference>
<name>A0A1J5NQV6_NEOTH</name>
<evidence type="ECO:0000313" key="5">
    <source>
        <dbReference type="Proteomes" id="UP000182811"/>
    </source>
</evidence>
<dbReference type="GO" id="GO:0004476">
    <property type="term" value="F:mannose-6-phosphate isomerase activity"/>
    <property type="evidence" value="ECO:0007669"/>
    <property type="project" value="InterPro"/>
</dbReference>
<dbReference type="NCBIfam" id="TIGR02128">
    <property type="entry name" value="G6PI_arch"/>
    <property type="match status" value="1"/>
</dbReference>
<dbReference type="InterPro" id="IPR035484">
    <property type="entry name" value="SIS_PGI/PMI_1"/>
</dbReference>
<dbReference type="GO" id="GO:1901135">
    <property type="term" value="P:carbohydrate derivative metabolic process"/>
    <property type="evidence" value="ECO:0007669"/>
    <property type="project" value="InterPro"/>
</dbReference>
<dbReference type="EMBL" id="MDDC01000001">
    <property type="protein sequence ID" value="OIQ61585.1"/>
    <property type="molecule type" value="Genomic_DNA"/>
</dbReference>
<dbReference type="InterPro" id="IPR046348">
    <property type="entry name" value="SIS_dom_sf"/>
</dbReference>
<dbReference type="PROSITE" id="PS51464">
    <property type="entry name" value="SIS"/>
    <property type="match status" value="1"/>
</dbReference>
<dbReference type="NCBIfam" id="NF006425">
    <property type="entry name" value="PRK08674.1-5"/>
    <property type="match status" value="1"/>
</dbReference>
<dbReference type="Gene3D" id="3.40.50.10490">
    <property type="entry name" value="Glucose-6-phosphate isomerase like protein, domain 1"/>
    <property type="match status" value="2"/>
</dbReference>
<dbReference type="GO" id="GO:0004347">
    <property type="term" value="F:glucose-6-phosphate isomerase activity"/>
    <property type="evidence" value="ECO:0007669"/>
    <property type="project" value="InterPro"/>
</dbReference>
<dbReference type="CDD" id="cd05637">
    <property type="entry name" value="SIS_PGI_PMI_2"/>
    <property type="match status" value="1"/>
</dbReference>
<protein>
    <submittedName>
        <fullName evidence="4">Bifunctional phosphoglucose/phosphomannose isomerase</fullName>
    </submittedName>
</protein>
<dbReference type="GO" id="GO:0097367">
    <property type="term" value="F:carbohydrate derivative binding"/>
    <property type="evidence" value="ECO:0007669"/>
    <property type="project" value="InterPro"/>
</dbReference>
<comment type="similarity">
    <text evidence="1">Belongs to the PGI/PMI family.</text>
</comment>
<comment type="caution">
    <text evidence="4">The sequence shown here is derived from an EMBL/GenBank/DDBJ whole genome shotgun (WGS) entry which is preliminary data.</text>
</comment>
<dbReference type="OrthoDB" id="9771734at2"/>
<proteinExistence type="inferred from homology"/>
<dbReference type="Pfam" id="PF10432">
    <property type="entry name" value="bact-PGI_C"/>
    <property type="match status" value="1"/>
</dbReference>
<keyword evidence="2 4" id="KW-0413">Isomerase</keyword>